<accession>A0ABV2ATZ9</accession>
<evidence type="ECO:0000313" key="1">
    <source>
        <dbReference type="EMBL" id="MES1923127.1"/>
    </source>
</evidence>
<keyword evidence="2" id="KW-1185">Reference proteome</keyword>
<sequence length="111" mass="13093">MLLAVAENVFDIKRQFEYVEKTALNYFGESIFIFAQKSIFEFLRTDFEIESEKDWDESESAVNLILIEFTPFFDSLKRNLNEKGFLKIVKKIESLTALTIEKEIFSKKFSI</sequence>
<gene>
    <name evidence="1" type="ORF">MHBO_004669</name>
</gene>
<proteinExistence type="predicted"/>
<comment type="caution">
    <text evidence="1">The sequence shown here is derived from an EMBL/GenBank/DDBJ whole genome shotgun (WGS) entry which is preliminary data.</text>
</comment>
<dbReference type="Proteomes" id="UP001439008">
    <property type="component" value="Unassembled WGS sequence"/>
</dbReference>
<protein>
    <submittedName>
        <fullName evidence="1">Uncharacterized protein</fullName>
    </submittedName>
</protein>
<reference evidence="1 2" key="1">
    <citation type="journal article" date="2024" name="BMC Biol.">
        <title>Comparative genomics of Ascetosporea gives new insight into the evolutionary basis for animal parasitism in Rhizaria.</title>
        <authorList>
            <person name="Hiltunen Thoren M."/>
            <person name="Onut-Brannstrom I."/>
            <person name="Alfjorden A."/>
            <person name="Peckova H."/>
            <person name="Swords F."/>
            <person name="Hooper C."/>
            <person name="Holzer A.S."/>
            <person name="Bass D."/>
            <person name="Burki F."/>
        </authorList>
    </citation>
    <scope>NUCLEOTIDE SEQUENCE [LARGE SCALE GENOMIC DNA]</scope>
    <source>
        <strain evidence="1">20-A016</strain>
    </source>
</reference>
<feature type="non-terminal residue" evidence="1">
    <location>
        <position position="111"/>
    </location>
</feature>
<dbReference type="EMBL" id="JBDODL010004781">
    <property type="protein sequence ID" value="MES1923127.1"/>
    <property type="molecule type" value="Genomic_DNA"/>
</dbReference>
<organism evidence="1 2">
    <name type="scientific">Bonamia ostreae</name>
    <dbReference type="NCBI Taxonomy" id="126728"/>
    <lineage>
        <taxon>Eukaryota</taxon>
        <taxon>Sar</taxon>
        <taxon>Rhizaria</taxon>
        <taxon>Endomyxa</taxon>
        <taxon>Ascetosporea</taxon>
        <taxon>Haplosporida</taxon>
        <taxon>Bonamia</taxon>
    </lineage>
</organism>
<name>A0ABV2ATZ9_9EUKA</name>
<evidence type="ECO:0000313" key="2">
    <source>
        <dbReference type="Proteomes" id="UP001439008"/>
    </source>
</evidence>